<accession>A0A1I2G1D0</accession>
<dbReference type="InterPro" id="IPR036291">
    <property type="entry name" value="NAD(P)-bd_dom_sf"/>
</dbReference>
<evidence type="ECO:0000256" key="1">
    <source>
        <dbReference type="ARBA" id="ARBA00006484"/>
    </source>
</evidence>
<dbReference type="RefSeq" id="WP_203779205.1">
    <property type="nucleotide sequence ID" value="NZ_BOMT01000023.1"/>
</dbReference>
<organism evidence="3 4">
    <name type="scientific">Actinoplanes philippinensis</name>
    <dbReference type="NCBI Taxonomy" id="35752"/>
    <lineage>
        <taxon>Bacteria</taxon>
        <taxon>Bacillati</taxon>
        <taxon>Actinomycetota</taxon>
        <taxon>Actinomycetes</taxon>
        <taxon>Micromonosporales</taxon>
        <taxon>Micromonosporaceae</taxon>
        <taxon>Actinoplanes</taxon>
    </lineage>
</organism>
<keyword evidence="2" id="KW-0560">Oxidoreductase</keyword>
<name>A0A1I2G1D0_9ACTN</name>
<dbReference type="AlphaFoldDB" id="A0A1I2G1D0"/>
<dbReference type="InterPro" id="IPR002347">
    <property type="entry name" value="SDR_fam"/>
</dbReference>
<evidence type="ECO:0000313" key="3">
    <source>
        <dbReference type="EMBL" id="SFF10770.1"/>
    </source>
</evidence>
<dbReference type="PANTHER" id="PTHR24320">
    <property type="entry name" value="RETINOL DEHYDROGENASE"/>
    <property type="match status" value="1"/>
</dbReference>
<dbReference type="Proteomes" id="UP000199645">
    <property type="component" value="Unassembled WGS sequence"/>
</dbReference>
<reference evidence="3 4" key="1">
    <citation type="submission" date="2016-10" db="EMBL/GenBank/DDBJ databases">
        <authorList>
            <person name="de Groot N.N."/>
        </authorList>
    </citation>
    <scope>NUCLEOTIDE SEQUENCE [LARGE SCALE GENOMIC DNA]</scope>
    <source>
        <strain evidence="3 4">DSM 43019</strain>
    </source>
</reference>
<dbReference type="PRINTS" id="PR00081">
    <property type="entry name" value="GDHRDH"/>
</dbReference>
<dbReference type="GO" id="GO:0016491">
    <property type="term" value="F:oxidoreductase activity"/>
    <property type="evidence" value="ECO:0007669"/>
    <property type="project" value="UniProtKB-KW"/>
</dbReference>
<sequence>MRQHVSQFGLSVVTGASSGTGAALARRLHAEGVELIVVGRDPDRTARVGAELGVPHLVADFSRLGDVRRLAADILARTPAVDILFANAGGATTSVALTEDGNEPNYQINALAPFLLETLLRPALGKRIVATSSRSHDAAVLAADSVTAQLDDPGRLSAHQRYARAKLAALLLHEELRRRHPDVPIVDVHPGLVATDFGRYLGRTGAVLKVLARPVLSSPWTAAGHLLRAATADLTGGAYFHRDRPGRPSQLLQDRRLSDAVWQDAVARLESSAVEGA</sequence>
<evidence type="ECO:0000313" key="4">
    <source>
        <dbReference type="Proteomes" id="UP000199645"/>
    </source>
</evidence>
<dbReference type="STRING" id="35752.SAMN05421541_10686"/>
<protein>
    <submittedName>
        <fullName evidence="3">Short-chain dehydrogenase</fullName>
    </submittedName>
</protein>
<gene>
    <name evidence="3" type="ORF">SAMN05421541_10686</name>
</gene>
<dbReference type="Gene3D" id="3.40.50.720">
    <property type="entry name" value="NAD(P)-binding Rossmann-like Domain"/>
    <property type="match status" value="1"/>
</dbReference>
<dbReference type="Pfam" id="PF00106">
    <property type="entry name" value="adh_short"/>
    <property type="match status" value="1"/>
</dbReference>
<comment type="similarity">
    <text evidence="1">Belongs to the short-chain dehydrogenases/reductases (SDR) family.</text>
</comment>
<evidence type="ECO:0000256" key="2">
    <source>
        <dbReference type="ARBA" id="ARBA00023002"/>
    </source>
</evidence>
<dbReference type="PANTHER" id="PTHR24320:SF148">
    <property type="entry name" value="NAD(P)-BINDING ROSSMANN-FOLD SUPERFAMILY PROTEIN"/>
    <property type="match status" value="1"/>
</dbReference>
<dbReference type="EMBL" id="FONV01000006">
    <property type="protein sequence ID" value="SFF10770.1"/>
    <property type="molecule type" value="Genomic_DNA"/>
</dbReference>
<keyword evidence="4" id="KW-1185">Reference proteome</keyword>
<proteinExistence type="inferred from homology"/>
<dbReference type="SUPFAM" id="SSF51735">
    <property type="entry name" value="NAD(P)-binding Rossmann-fold domains"/>
    <property type="match status" value="1"/>
</dbReference>